<keyword evidence="5" id="KW-0769">Symport</keyword>
<sequence>MSAIINGNYVDFDAFNYYFFTSATSSFRDYIMTTSTSTHPLRHWINLALWKKIIIAMALGVIVGLILGKDAVWLKPIGDLFVSTIKMLIVPLVFCSLIVGTTSMKDSTTMGRIGIKAIVLYLGTTAIAISIGLAMGHFFAPGAGMNLVADPINAETVKEAPTLVQTILALVPANPVNALSSGNILQIIVFALFLGVSLALIGDKGKPAIAVFESLAEAMYKLTEIVMSLAPYGVFALIAWVAGTYGLEILGNLVWVVLAVYIGCLLHIYFFYGTTIRVLGGLSPARFFKGISNAQAIAYTTSSSAGTLPASLAAAQNQLGVKKGISSFVLPLGATINMDGTALYQGVCALFVAQAFGIDLSMADYFTIIITATLASIGTAGVPGAGLIMLSLILSTVGLPMEGIAIVAGIDRVLDMARTAVNVSGDLMVTTLIAKSEDQLDEEIYNDPTTANNPVANG</sequence>
<name>A0ABN8EEC7_9GAMM</name>
<dbReference type="SUPFAM" id="SSF118215">
    <property type="entry name" value="Proton glutamate symport protein"/>
    <property type="match status" value="1"/>
</dbReference>
<keyword evidence="4 8" id="KW-0812">Transmembrane</keyword>
<feature type="transmembrane region" description="Helical" evidence="8">
    <location>
        <begin position="249"/>
        <end position="272"/>
    </location>
</feature>
<comment type="subcellular location">
    <subcellularLocation>
        <location evidence="1">Cell membrane</location>
        <topology evidence="1">Multi-pass membrane protein</topology>
    </subcellularLocation>
</comment>
<evidence type="ECO:0000313" key="10">
    <source>
        <dbReference type="Proteomes" id="UP000838100"/>
    </source>
</evidence>
<comment type="caution">
    <text evidence="9">The sequence shown here is derived from an EMBL/GenBank/DDBJ whole genome shotgun (WGS) entry which is preliminary data.</text>
</comment>
<keyword evidence="7 8" id="KW-0472">Membrane</keyword>
<evidence type="ECO:0000256" key="6">
    <source>
        <dbReference type="ARBA" id="ARBA00022989"/>
    </source>
</evidence>
<dbReference type="EMBL" id="CAKLPX010000001">
    <property type="protein sequence ID" value="CAH0990586.1"/>
    <property type="molecule type" value="Genomic_DNA"/>
</dbReference>
<dbReference type="Proteomes" id="UP000838100">
    <property type="component" value="Unassembled WGS sequence"/>
</dbReference>
<dbReference type="Gene3D" id="1.10.3860.10">
    <property type="entry name" value="Sodium:dicarboxylate symporter"/>
    <property type="match status" value="1"/>
</dbReference>
<dbReference type="Pfam" id="PF00375">
    <property type="entry name" value="SDF"/>
    <property type="match status" value="1"/>
</dbReference>
<feature type="transmembrane region" description="Helical" evidence="8">
    <location>
        <begin position="119"/>
        <end position="140"/>
    </location>
</feature>
<dbReference type="InterPro" id="IPR001991">
    <property type="entry name" value="Na-dicarboxylate_symporter"/>
</dbReference>
<dbReference type="PROSITE" id="PS00714">
    <property type="entry name" value="NA_DICARBOXYL_SYMP_2"/>
    <property type="match status" value="1"/>
</dbReference>
<protein>
    <submittedName>
        <fullName evidence="9">Proton/sodium-glutamate symport protein</fullName>
    </submittedName>
</protein>
<reference evidence="9" key="1">
    <citation type="submission" date="2021-12" db="EMBL/GenBank/DDBJ databases">
        <authorList>
            <person name="Rodrigo-Torres L."/>
            <person name="Arahal R. D."/>
            <person name="Lucena T."/>
        </authorList>
    </citation>
    <scope>NUCLEOTIDE SEQUENCE</scope>
    <source>
        <strain evidence="9">CECT 8267</strain>
    </source>
</reference>
<evidence type="ECO:0000256" key="8">
    <source>
        <dbReference type="SAM" id="Phobius"/>
    </source>
</evidence>
<evidence type="ECO:0000313" key="9">
    <source>
        <dbReference type="EMBL" id="CAH0990586.1"/>
    </source>
</evidence>
<evidence type="ECO:0000256" key="2">
    <source>
        <dbReference type="ARBA" id="ARBA00022448"/>
    </source>
</evidence>
<evidence type="ECO:0000256" key="3">
    <source>
        <dbReference type="ARBA" id="ARBA00022475"/>
    </source>
</evidence>
<feature type="transmembrane region" description="Helical" evidence="8">
    <location>
        <begin position="80"/>
        <end position="99"/>
    </location>
</feature>
<evidence type="ECO:0000256" key="7">
    <source>
        <dbReference type="ARBA" id="ARBA00023136"/>
    </source>
</evidence>
<dbReference type="PANTHER" id="PTHR42865">
    <property type="entry name" value="PROTON/GLUTAMATE-ASPARTATE SYMPORTER"/>
    <property type="match status" value="1"/>
</dbReference>
<keyword evidence="3" id="KW-1003">Cell membrane</keyword>
<keyword evidence="6 8" id="KW-1133">Transmembrane helix</keyword>
<feature type="transmembrane region" description="Helical" evidence="8">
    <location>
        <begin position="184"/>
        <end position="201"/>
    </location>
</feature>
<dbReference type="InterPro" id="IPR036458">
    <property type="entry name" value="Na:dicarbo_symporter_sf"/>
</dbReference>
<dbReference type="InterPro" id="IPR018107">
    <property type="entry name" value="Na-dicarboxylate_symporter_CS"/>
</dbReference>
<feature type="transmembrane region" description="Helical" evidence="8">
    <location>
        <begin position="388"/>
        <end position="410"/>
    </location>
</feature>
<gene>
    <name evidence="9" type="primary">gltT</name>
    <name evidence="9" type="ORF">SIN8267_00680</name>
</gene>
<evidence type="ECO:0000256" key="5">
    <source>
        <dbReference type="ARBA" id="ARBA00022847"/>
    </source>
</evidence>
<keyword evidence="2" id="KW-0813">Transport</keyword>
<feature type="transmembrane region" description="Helical" evidence="8">
    <location>
        <begin position="222"/>
        <end position="243"/>
    </location>
</feature>
<feature type="transmembrane region" description="Helical" evidence="8">
    <location>
        <begin position="49"/>
        <end position="68"/>
    </location>
</feature>
<feature type="transmembrane region" description="Helical" evidence="8">
    <location>
        <begin position="365"/>
        <end position="382"/>
    </location>
</feature>
<organism evidence="9 10">
    <name type="scientific">Sinobacterium norvegicum</name>
    <dbReference type="NCBI Taxonomy" id="1641715"/>
    <lineage>
        <taxon>Bacteria</taxon>
        <taxon>Pseudomonadati</taxon>
        <taxon>Pseudomonadota</taxon>
        <taxon>Gammaproteobacteria</taxon>
        <taxon>Cellvibrionales</taxon>
        <taxon>Spongiibacteraceae</taxon>
        <taxon>Sinobacterium</taxon>
    </lineage>
</organism>
<evidence type="ECO:0000256" key="1">
    <source>
        <dbReference type="ARBA" id="ARBA00004651"/>
    </source>
</evidence>
<keyword evidence="10" id="KW-1185">Reference proteome</keyword>
<proteinExistence type="predicted"/>
<dbReference type="PANTHER" id="PTHR42865:SF7">
    <property type="entry name" value="PROTON_GLUTAMATE-ASPARTATE SYMPORTER"/>
    <property type="match status" value="1"/>
</dbReference>
<dbReference type="PRINTS" id="PR00173">
    <property type="entry name" value="EDTRNSPORT"/>
</dbReference>
<evidence type="ECO:0000256" key="4">
    <source>
        <dbReference type="ARBA" id="ARBA00022692"/>
    </source>
</evidence>
<accession>A0ABN8EEC7</accession>